<dbReference type="InterPro" id="IPR036271">
    <property type="entry name" value="Tet_transcr_reg_TetR-rel_C_sf"/>
</dbReference>
<dbReference type="GO" id="GO:0000976">
    <property type="term" value="F:transcription cis-regulatory region binding"/>
    <property type="evidence" value="ECO:0007669"/>
    <property type="project" value="TreeGrafter"/>
</dbReference>
<accession>A0A2W2GJX4</accession>
<evidence type="ECO:0000313" key="7">
    <source>
        <dbReference type="EMBL" id="PZG48881.1"/>
    </source>
</evidence>
<dbReference type="Pfam" id="PF00440">
    <property type="entry name" value="TetR_N"/>
    <property type="match status" value="1"/>
</dbReference>
<evidence type="ECO:0000256" key="1">
    <source>
        <dbReference type="ARBA" id="ARBA00023015"/>
    </source>
</evidence>
<gene>
    <name evidence="7" type="ORF">C1I98_12085</name>
</gene>
<evidence type="ECO:0000313" key="8">
    <source>
        <dbReference type="Proteomes" id="UP000248544"/>
    </source>
</evidence>
<dbReference type="PROSITE" id="PS50977">
    <property type="entry name" value="HTH_TETR_2"/>
    <property type="match status" value="1"/>
</dbReference>
<dbReference type="InterPro" id="IPR009057">
    <property type="entry name" value="Homeodomain-like_sf"/>
</dbReference>
<keyword evidence="2 4" id="KW-0238">DNA-binding</keyword>
<proteinExistence type="predicted"/>
<evidence type="ECO:0000256" key="3">
    <source>
        <dbReference type="ARBA" id="ARBA00023163"/>
    </source>
</evidence>
<dbReference type="InterPro" id="IPR049445">
    <property type="entry name" value="TetR_SbtR-like_C"/>
</dbReference>
<feature type="domain" description="HTH tetR-type" evidence="6">
    <location>
        <begin position="9"/>
        <end position="67"/>
    </location>
</feature>
<dbReference type="Gene3D" id="1.10.357.10">
    <property type="entry name" value="Tetracycline Repressor, domain 2"/>
    <property type="match status" value="1"/>
</dbReference>
<dbReference type="EMBL" id="POUA01000072">
    <property type="protein sequence ID" value="PZG48881.1"/>
    <property type="molecule type" value="Genomic_DNA"/>
</dbReference>
<keyword evidence="1" id="KW-0805">Transcription regulation</keyword>
<reference evidence="7 8" key="1">
    <citation type="submission" date="2018-01" db="EMBL/GenBank/DDBJ databases">
        <title>Draft genome sequence of Sphaerisporangium sp. 7K107.</title>
        <authorList>
            <person name="Sahin N."/>
            <person name="Saygin H."/>
            <person name="Ay H."/>
        </authorList>
    </citation>
    <scope>NUCLEOTIDE SEQUENCE [LARGE SCALE GENOMIC DNA]</scope>
    <source>
        <strain evidence="7 8">7K107</strain>
    </source>
</reference>
<feature type="DNA-binding region" description="H-T-H motif" evidence="4">
    <location>
        <begin position="30"/>
        <end position="49"/>
    </location>
</feature>
<dbReference type="AlphaFoldDB" id="A0A2W2GJX4"/>
<feature type="region of interest" description="Disordered" evidence="5">
    <location>
        <begin position="187"/>
        <end position="213"/>
    </location>
</feature>
<dbReference type="Pfam" id="PF21597">
    <property type="entry name" value="TetR_C_43"/>
    <property type="match status" value="1"/>
</dbReference>
<evidence type="ECO:0000256" key="4">
    <source>
        <dbReference type="PROSITE-ProRule" id="PRU00335"/>
    </source>
</evidence>
<dbReference type="Proteomes" id="UP000248544">
    <property type="component" value="Unassembled WGS sequence"/>
</dbReference>
<evidence type="ECO:0000256" key="5">
    <source>
        <dbReference type="SAM" id="MobiDB-lite"/>
    </source>
</evidence>
<dbReference type="RefSeq" id="WP_111167270.1">
    <property type="nucleotide sequence ID" value="NZ_POUA01000072.1"/>
</dbReference>
<dbReference type="InterPro" id="IPR001647">
    <property type="entry name" value="HTH_TetR"/>
</dbReference>
<protein>
    <submittedName>
        <fullName evidence="7">TetR/AcrR family transcriptional regulator</fullName>
    </submittedName>
</protein>
<evidence type="ECO:0000256" key="2">
    <source>
        <dbReference type="ARBA" id="ARBA00023125"/>
    </source>
</evidence>
<sequence length="213" mass="23133">MSGRRAQAARNDEVILQSARAVFVADPSAPIAAVAEHAGVGISALYRRYPSKEELLRRLCLDGLKRYNAEAEAALAALTGGGDPWTAFEGFLRGLTDADTHSLTQNLAGTFTPTDDHMRESARAEELNTALFDAVKRAGVIRPDIELNDLTMLLEQQTAIKIGSPERISELRHRYLTLTLDALRAGPAPATPLPGSAPTARELGERWIPRHKS</sequence>
<feature type="compositionally biased region" description="Basic and acidic residues" evidence="5">
    <location>
        <begin position="202"/>
        <end position="213"/>
    </location>
</feature>
<keyword evidence="8" id="KW-1185">Reference proteome</keyword>
<dbReference type="InterPro" id="IPR050109">
    <property type="entry name" value="HTH-type_TetR-like_transc_reg"/>
</dbReference>
<keyword evidence="3" id="KW-0804">Transcription</keyword>
<dbReference type="PANTHER" id="PTHR30055:SF234">
    <property type="entry name" value="HTH-TYPE TRANSCRIPTIONAL REGULATOR BETI"/>
    <property type="match status" value="1"/>
</dbReference>
<dbReference type="GO" id="GO:0003700">
    <property type="term" value="F:DNA-binding transcription factor activity"/>
    <property type="evidence" value="ECO:0007669"/>
    <property type="project" value="TreeGrafter"/>
</dbReference>
<dbReference type="PANTHER" id="PTHR30055">
    <property type="entry name" value="HTH-TYPE TRANSCRIPTIONAL REGULATOR RUTR"/>
    <property type="match status" value="1"/>
</dbReference>
<comment type="caution">
    <text evidence="7">The sequence shown here is derived from an EMBL/GenBank/DDBJ whole genome shotgun (WGS) entry which is preliminary data.</text>
</comment>
<dbReference type="SUPFAM" id="SSF46689">
    <property type="entry name" value="Homeodomain-like"/>
    <property type="match status" value="1"/>
</dbReference>
<evidence type="ECO:0000259" key="6">
    <source>
        <dbReference type="PROSITE" id="PS50977"/>
    </source>
</evidence>
<organism evidence="7 8">
    <name type="scientific">Spongiactinospora gelatinilytica</name>
    <dbReference type="NCBI Taxonomy" id="2666298"/>
    <lineage>
        <taxon>Bacteria</taxon>
        <taxon>Bacillati</taxon>
        <taxon>Actinomycetota</taxon>
        <taxon>Actinomycetes</taxon>
        <taxon>Streptosporangiales</taxon>
        <taxon>Streptosporangiaceae</taxon>
        <taxon>Spongiactinospora</taxon>
    </lineage>
</organism>
<dbReference type="SUPFAM" id="SSF48498">
    <property type="entry name" value="Tetracyclin repressor-like, C-terminal domain"/>
    <property type="match status" value="1"/>
</dbReference>
<name>A0A2W2GJX4_9ACTN</name>